<dbReference type="EMBL" id="LWGR01000007">
    <property type="protein sequence ID" value="KZM73551.1"/>
    <property type="molecule type" value="Genomic_DNA"/>
</dbReference>
<keyword evidence="1" id="KW-0472">Membrane</keyword>
<feature type="transmembrane region" description="Helical" evidence="1">
    <location>
        <begin position="331"/>
        <end position="364"/>
    </location>
</feature>
<dbReference type="Proteomes" id="UP000076512">
    <property type="component" value="Unassembled WGS sequence"/>
</dbReference>
<dbReference type="AlphaFoldDB" id="A0A164MPR9"/>
<feature type="transmembrane region" description="Helical" evidence="1">
    <location>
        <begin position="79"/>
        <end position="99"/>
    </location>
</feature>
<dbReference type="Pfam" id="PF06772">
    <property type="entry name" value="LtrA"/>
    <property type="match status" value="1"/>
</dbReference>
<dbReference type="PANTHER" id="PTHR36840">
    <property type="entry name" value="BLL5714 PROTEIN"/>
    <property type="match status" value="1"/>
</dbReference>
<feature type="transmembrane region" description="Helical" evidence="1">
    <location>
        <begin position="195"/>
        <end position="213"/>
    </location>
</feature>
<feature type="transmembrane region" description="Helical" evidence="1">
    <location>
        <begin position="44"/>
        <end position="67"/>
    </location>
</feature>
<sequence>MTSETADVAEGGQVRASTLELFFDLVFVFTITQLTHAFSEHASWAALGRVALMFGVIWWMYSGYVWLTNEVAPNSSARRTALLIGMLGFFILAVAVPEAAEGSGIAFGVGYFVVNTVHTALFYLGGGASATSAILRIAPPNAASALLVLGGGFVHGWPRYLIWGAAFALQVATPYIAGTGGFVVRPSHFCERHGLVLIIAIGESVVAIGAGLGGEHLDAGLIGMIALGLWLAYVLWWAFFGLDDERGEHAMSALPGPQRTRPAVVAYGYSLYVMLLGIILTAAGIKICIADGTRPMPLPAALSLAGGVGVFFLGQCLFRLTLRLPRPWWRLAAAVAAVATTPLGVAAAAWILLAALMIVAYAFIIADDVLSMRSGDHSAYL</sequence>
<dbReference type="OrthoDB" id="7698234at2"/>
<dbReference type="RefSeq" id="WP_067591113.1">
    <property type="nucleotide sequence ID" value="NZ_JABMCZ010000001.1"/>
</dbReference>
<dbReference type="PANTHER" id="PTHR36840:SF1">
    <property type="entry name" value="BLL5714 PROTEIN"/>
    <property type="match status" value="1"/>
</dbReference>
<organism evidence="2 3">
    <name type="scientific">Nocardia terpenica</name>
    <dbReference type="NCBI Taxonomy" id="455432"/>
    <lineage>
        <taxon>Bacteria</taxon>
        <taxon>Bacillati</taxon>
        <taxon>Actinomycetota</taxon>
        <taxon>Actinomycetes</taxon>
        <taxon>Mycobacteriales</taxon>
        <taxon>Nocardiaceae</taxon>
        <taxon>Nocardia</taxon>
    </lineage>
</organism>
<feature type="transmembrane region" description="Helical" evidence="1">
    <location>
        <begin position="105"/>
        <end position="126"/>
    </location>
</feature>
<evidence type="ECO:0000313" key="3">
    <source>
        <dbReference type="Proteomes" id="UP000076512"/>
    </source>
</evidence>
<feature type="transmembrane region" description="Helical" evidence="1">
    <location>
        <begin position="219"/>
        <end position="242"/>
    </location>
</feature>
<comment type="caution">
    <text evidence="2">The sequence shown here is derived from an EMBL/GenBank/DDBJ whole genome shotgun (WGS) entry which is preliminary data.</text>
</comment>
<reference evidence="2 3" key="1">
    <citation type="submission" date="2016-04" db="EMBL/GenBank/DDBJ databases">
        <authorList>
            <person name="Evans L.H."/>
            <person name="Alamgir A."/>
            <person name="Owens N."/>
            <person name="Weber N.D."/>
            <person name="Virtaneva K."/>
            <person name="Barbian K."/>
            <person name="Babar A."/>
            <person name="Rosenke K."/>
        </authorList>
    </citation>
    <scope>NUCLEOTIDE SEQUENCE [LARGE SCALE GENOMIC DNA]</scope>
    <source>
        <strain evidence="2 3">IFM 0406</strain>
    </source>
</reference>
<protein>
    <submittedName>
        <fullName evidence="2">Low temperature requirement protein A</fullName>
    </submittedName>
</protein>
<keyword evidence="1" id="KW-1133">Transmembrane helix</keyword>
<keyword evidence="1" id="KW-0812">Transmembrane</keyword>
<gene>
    <name evidence="2" type="ORF">AWN90_33635</name>
</gene>
<name>A0A164MPR9_9NOCA</name>
<feature type="transmembrane region" description="Helical" evidence="1">
    <location>
        <begin position="297"/>
        <end position="319"/>
    </location>
</feature>
<keyword evidence="3" id="KW-1185">Reference proteome</keyword>
<accession>A0A164MPR9</accession>
<feature type="transmembrane region" description="Helical" evidence="1">
    <location>
        <begin position="21"/>
        <end position="38"/>
    </location>
</feature>
<proteinExistence type="predicted"/>
<feature type="transmembrane region" description="Helical" evidence="1">
    <location>
        <begin position="263"/>
        <end position="285"/>
    </location>
</feature>
<evidence type="ECO:0000256" key="1">
    <source>
        <dbReference type="SAM" id="Phobius"/>
    </source>
</evidence>
<evidence type="ECO:0000313" key="2">
    <source>
        <dbReference type="EMBL" id="KZM73551.1"/>
    </source>
</evidence>
<dbReference type="STRING" id="455432.AWN90_33635"/>
<feature type="transmembrane region" description="Helical" evidence="1">
    <location>
        <begin position="160"/>
        <end position="183"/>
    </location>
</feature>
<feature type="transmembrane region" description="Helical" evidence="1">
    <location>
        <begin position="133"/>
        <end position="154"/>
    </location>
</feature>
<dbReference type="InterPro" id="IPR010640">
    <property type="entry name" value="Low_temperature_requirement_A"/>
</dbReference>